<dbReference type="SUPFAM" id="SSF54695">
    <property type="entry name" value="POZ domain"/>
    <property type="match status" value="1"/>
</dbReference>
<name>A0A914PJG1_9BILA</name>
<dbReference type="InterPro" id="IPR011333">
    <property type="entry name" value="SKP1/BTB/POZ_sf"/>
</dbReference>
<keyword evidence="2" id="KW-1185">Reference proteome</keyword>
<dbReference type="InterPro" id="IPR044714">
    <property type="entry name" value="AtSIBP1-like"/>
</dbReference>
<feature type="domain" description="BTB" evidence="1">
    <location>
        <begin position="1"/>
        <end position="68"/>
    </location>
</feature>
<reference evidence="3" key="1">
    <citation type="submission" date="2022-11" db="UniProtKB">
        <authorList>
            <consortium name="WormBaseParasite"/>
        </authorList>
    </citation>
    <scope>IDENTIFICATION</scope>
</reference>
<evidence type="ECO:0000259" key="1">
    <source>
        <dbReference type="Pfam" id="PF00651"/>
    </source>
</evidence>
<dbReference type="InterPro" id="IPR000210">
    <property type="entry name" value="BTB/POZ_dom"/>
</dbReference>
<dbReference type="PANTHER" id="PTHR46672:SF1">
    <property type="entry name" value="OS08G0103600 PROTEIN"/>
    <property type="match status" value="1"/>
</dbReference>
<proteinExistence type="predicted"/>
<dbReference type="Pfam" id="PF00651">
    <property type="entry name" value="BTB"/>
    <property type="match status" value="1"/>
</dbReference>
<dbReference type="Gene3D" id="3.30.710.10">
    <property type="entry name" value="Potassium Channel Kv1.1, Chain A"/>
    <property type="match status" value="1"/>
</dbReference>
<dbReference type="AlphaFoldDB" id="A0A914PJG1"/>
<dbReference type="WBParaSite" id="PDA_v2.g14901.t1">
    <property type="protein sequence ID" value="PDA_v2.g14901.t1"/>
    <property type="gene ID" value="PDA_v2.g14901"/>
</dbReference>
<evidence type="ECO:0000313" key="2">
    <source>
        <dbReference type="Proteomes" id="UP000887578"/>
    </source>
</evidence>
<dbReference type="PANTHER" id="PTHR46672">
    <property type="entry name" value="OS08G0495500 PROTEIN-RELATED"/>
    <property type="match status" value="1"/>
</dbReference>
<dbReference type="CDD" id="cd18186">
    <property type="entry name" value="BTB_POZ_ZBTB_KLHL-like"/>
    <property type="match status" value="1"/>
</dbReference>
<accession>A0A914PJG1</accession>
<organism evidence="2 3">
    <name type="scientific">Panagrolaimus davidi</name>
    <dbReference type="NCBI Taxonomy" id="227884"/>
    <lineage>
        <taxon>Eukaryota</taxon>
        <taxon>Metazoa</taxon>
        <taxon>Ecdysozoa</taxon>
        <taxon>Nematoda</taxon>
        <taxon>Chromadorea</taxon>
        <taxon>Rhabditida</taxon>
        <taxon>Tylenchina</taxon>
        <taxon>Panagrolaimomorpha</taxon>
        <taxon>Panagrolaimoidea</taxon>
        <taxon>Panagrolaimidae</taxon>
        <taxon>Panagrolaimus</taxon>
    </lineage>
</organism>
<dbReference type="Proteomes" id="UP000887578">
    <property type="component" value="Unplaced"/>
</dbReference>
<protein>
    <submittedName>
        <fullName evidence="3">BTB domain-containing protein</fullName>
    </submittedName>
</protein>
<evidence type="ECO:0000313" key="3">
    <source>
        <dbReference type="WBParaSite" id="PDA_v2.g14901.t1"/>
    </source>
</evidence>
<sequence>MFESGMKEFEEKKVTIKDFSYEIVETAIKYCYNSNLVTDPILENKMKILQFFDKYNIQLLKDDLENFFFSEIHESNVCLLSNAALLSNSLKLEKKCFEFLQNCVSNKIAVSDFELLDKDFALKILKNAFYKISS</sequence>